<keyword evidence="5" id="KW-1133">Transmembrane helix</keyword>
<dbReference type="Pfam" id="PF06750">
    <property type="entry name" value="A24_N_bact"/>
    <property type="match status" value="1"/>
</dbReference>
<dbReference type="KEGG" id="soa:G3M56_005985"/>
<feature type="domain" description="Prepilin type IV endopeptidase peptidase" evidence="7">
    <location>
        <begin position="292"/>
        <end position="332"/>
    </location>
</feature>
<evidence type="ECO:0000313" key="9">
    <source>
        <dbReference type="EMBL" id="QQL46130.1"/>
    </source>
</evidence>
<evidence type="ECO:0000256" key="4">
    <source>
        <dbReference type="ARBA" id="ARBA00022692"/>
    </source>
</evidence>
<dbReference type="RefSeq" id="WP_235203617.1">
    <property type="nucleotide sequence ID" value="NZ_CP066776.1"/>
</dbReference>
<evidence type="ECO:0000256" key="5">
    <source>
        <dbReference type="ARBA" id="ARBA00022989"/>
    </source>
</evidence>
<evidence type="ECO:0000256" key="2">
    <source>
        <dbReference type="ARBA" id="ARBA00005801"/>
    </source>
</evidence>
<evidence type="ECO:0000313" key="10">
    <source>
        <dbReference type="Proteomes" id="UP000475117"/>
    </source>
</evidence>
<dbReference type="InterPro" id="IPR000045">
    <property type="entry name" value="Prepilin_IV_endopep_pep"/>
</dbReference>
<organism evidence="9 10">
    <name type="scientific">Sulfuriroseicoccus oceanibius</name>
    <dbReference type="NCBI Taxonomy" id="2707525"/>
    <lineage>
        <taxon>Bacteria</taxon>
        <taxon>Pseudomonadati</taxon>
        <taxon>Verrucomicrobiota</taxon>
        <taxon>Verrucomicrobiia</taxon>
        <taxon>Verrucomicrobiales</taxon>
        <taxon>Verrucomicrobiaceae</taxon>
        <taxon>Sulfuriroseicoccus</taxon>
    </lineage>
</organism>
<comment type="similarity">
    <text evidence="2">Belongs to the peptidase A24 family.</text>
</comment>
<dbReference type="GO" id="GO:0006465">
    <property type="term" value="P:signal peptide processing"/>
    <property type="evidence" value="ECO:0007669"/>
    <property type="project" value="TreeGrafter"/>
</dbReference>
<dbReference type="PANTHER" id="PTHR30487">
    <property type="entry name" value="TYPE 4 PREPILIN-LIKE PROTEINS LEADER PEPTIDE-PROCESSING ENZYME"/>
    <property type="match status" value="1"/>
</dbReference>
<dbReference type="Proteomes" id="UP000475117">
    <property type="component" value="Chromosome"/>
</dbReference>
<reference evidence="9 10" key="1">
    <citation type="submission" date="2020-12" db="EMBL/GenBank/DDBJ databases">
        <title>Sulforoseuscoccus oceanibium gen. nov., sp. nov., a representative of the phylum Verrucomicrobia with special cytoplasmic membrane, and proposal of Sulforoseuscoccusaceae fam. nov.</title>
        <authorList>
            <person name="Xi F."/>
        </authorList>
    </citation>
    <scope>NUCLEOTIDE SEQUENCE [LARGE SCALE GENOMIC DNA]</scope>
    <source>
        <strain evidence="9 10">T37</strain>
    </source>
</reference>
<dbReference type="InterPro" id="IPR010627">
    <property type="entry name" value="Prepilin_pept_A24_N"/>
</dbReference>
<dbReference type="AlphaFoldDB" id="A0A6B3L9E8"/>
<evidence type="ECO:0000256" key="1">
    <source>
        <dbReference type="ARBA" id="ARBA00004651"/>
    </source>
</evidence>
<name>A0A6B3L9E8_9BACT</name>
<feature type="domain" description="Prepilin peptidase A24 N-terminal" evidence="8">
    <location>
        <begin position="17"/>
        <end position="99"/>
    </location>
</feature>
<evidence type="ECO:0000256" key="3">
    <source>
        <dbReference type="ARBA" id="ARBA00022475"/>
    </source>
</evidence>
<dbReference type="GO" id="GO:0005886">
    <property type="term" value="C:plasma membrane"/>
    <property type="evidence" value="ECO:0007669"/>
    <property type="project" value="UniProtKB-SubCell"/>
</dbReference>
<keyword evidence="4" id="KW-0812">Transmembrane</keyword>
<dbReference type="Gene3D" id="1.20.120.1220">
    <property type="match status" value="1"/>
</dbReference>
<accession>A0A6B3L9E8</accession>
<evidence type="ECO:0000256" key="6">
    <source>
        <dbReference type="ARBA" id="ARBA00023136"/>
    </source>
</evidence>
<keyword evidence="10" id="KW-1185">Reference proteome</keyword>
<dbReference type="InterPro" id="IPR050882">
    <property type="entry name" value="Prepilin_peptidase/N-MTase"/>
</dbReference>
<proteinExistence type="inferred from homology"/>
<keyword evidence="6" id="KW-0472">Membrane</keyword>
<comment type="subcellular location">
    <subcellularLocation>
        <location evidence="1">Cell membrane</location>
        <topology evidence="1">Multi-pass membrane protein</topology>
    </subcellularLocation>
</comment>
<dbReference type="PANTHER" id="PTHR30487:SF0">
    <property type="entry name" value="PREPILIN LEADER PEPTIDASE_N-METHYLTRANSFERASE-RELATED"/>
    <property type="match status" value="1"/>
</dbReference>
<sequence length="380" mass="42197">MLGNPVDVVLNLAAFMIGACVGSFLNVCIYRWPLDLKVDEPKRSFCPKCKSPIPMWRNVPILSWLMLRGKCGDCKAPIPVRYVLVELFTALGFLAIWLHWPPAVAVALIFFFVCCMVTLWVDMEHYIIPDQVSINAVPLGLLAGALAPGLFDEQIWYRGLMWSALGALTGYVVLYGVVELGKKLFGRKRLKLDGVEKWSARDGEQGPVFSLGDEKYEWEELFSRPTDRLVVTSPAVRFDVADGSSVSHQEVDVHLGWDSVRVVRGGKNGETVDEWPLDQVKTIRGEAADVVIPREAMGFGDVKWLAMAGCFIGWQGVFFTVGAASLIGTLLSVVLTVVGLRAWTTRIPFGPYLVIGAWLWLLFGSEWVEGYLKWSGFGGF</sequence>
<dbReference type="Pfam" id="PF01478">
    <property type="entry name" value="Peptidase_A24"/>
    <property type="match status" value="1"/>
</dbReference>
<dbReference type="GO" id="GO:0004190">
    <property type="term" value="F:aspartic-type endopeptidase activity"/>
    <property type="evidence" value="ECO:0007669"/>
    <property type="project" value="InterPro"/>
</dbReference>
<evidence type="ECO:0000259" key="8">
    <source>
        <dbReference type="Pfam" id="PF06750"/>
    </source>
</evidence>
<dbReference type="EMBL" id="CP066776">
    <property type="protein sequence ID" value="QQL46130.1"/>
    <property type="molecule type" value="Genomic_DNA"/>
</dbReference>
<keyword evidence="3" id="KW-1003">Cell membrane</keyword>
<protein>
    <submittedName>
        <fullName evidence="9">Prepilin peptidase</fullName>
    </submittedName>
</protein>
<evidence type="ECO:0000259" key="7">
    <source>
        <dbReference type="Pfam" id="PF01478"/>
    </source>
</evidence>
<gene>
    <name evidence="9" type="ORF">G3M56_005985</name>
</gene>